<dbReference type="InterPro" id="IPR050491">
    <property type="entry name" value="AmpC-like"/>
</dbReference>
<dbReference type="InterPro" id="IPR001466">
    <property type="entry name" value="Beta-lactam-related"/>
</dbReference>
<organism evidence="2 3">
    <name type="scientific">Candidatus Pseudogracilibacillus intestinigallinarum</name>
    <dbReference type="NCBI Taxonomy" id="2838742"/>
    <lineage>
        <taxon>Bacteria</taxon>
        <taxon>Bacillati</taxon>
        <taxon>Bacillota</taxon>
        <taxon>Bacilli</taxon>
        <taxon>Bacillales</taxon>
        <taxon>Bacillaceae</taxon>
        <taxon>Pseudogracilibacillus</taxon>
    </lineage>
</organism>
<dbReference type="AlphaFoldDB" id="A0A9D1PLB6"/>
<sequence>MKEQIEKIVADFCTTYRIPGLALQVAKNGEVMLEAYEGYRDVEQKLPINAHTVFGVASITKSFTTLAIMMLQEAGKLHIDDEVKAWIPTLEKIQTGTKIHHLMTHTAGYKGLTAFHRARLQSMLEDKDSAMLFNLPINKALANVVTVEDMIAVMNEEVDSFIGIPGEKFNYSNESYALLQYICEKASGTKYTTFVRSHILEPLGMNRTFFTVDEMNEKENITEIYAYTKDKARQVFHSPTWWASGEIYSAGALKSSIQNIMRYLEIFQNGGTVDGKQFLNEESMKQMMQTEIKSPHGVHYGYGLLNYNIYGETLVGHGGGIKGVSSFMGIVKSAGLTIAVLTNIAEVPTELLVKKTVAEILQLSPNDEEPKMNSTYEHIIKYEGMYDSGEGQKIAVCIENNRLYLRVQHEYIATTQVAHNLFRLPDEKYIAFETDRSGRVCGMYRGMRYYSKQSV</sequence>
<dbReference type="SUPFAM" id="SSF56601">
    <property type="entry name" value="beta-lactamase/transpeptidase-like"/>
    <property type="match status" value="1"/>
</dbReference>
<gene>
    <name evidence="2" type="ORF">H9895_03210</name>
</gene>
<dbReference type="Proteomes" id="UP000823937">
    <property type="component" value="Unassembled WGS sequence"/>
</dbReference>
<reference evidence="2" key="2">
    <citation type="submission" date="2021-04" db="EMBL/GenBank/DDBJ databases">
        <authorList>
            <person name="Gilroy R."/>
        </authorList>
    </citation>
    <scope>NUCLEOTIDE SEQUENCE</scope>
    <source>
        <strain evidence="2">CHK169-2315</strain>
    </source>
</reference>
<evidence type="ECO:0000259" key="1">
    <source>
        <dbReference type="Pfam" id="PF00144"/>
    </source>
</evidence>
<dbReference type="InterPro" id="IPR012338">
    <property type="entry name" value="Beta-lactam/transpept-like"/>
</dbReference>
<reference evidence="2" key="1">
    <citation type="journal article" date="2021" name="PeerJ">
        <title>Extensive microbial diversity within the chicken gut microbiome revealed by metagenomics and culture.</title>
        <authorList>
            <person name="Gilroy R."/>
            <person name="Ravi A."/>
            <person name="Getino M."/>
            <person name="Pursley I."/>
            <person name="Horton D.L."/>
            <person name="Alikhan N.F."/>
            <person name="Baker D."/>
            <person name="Gharbi K."/>
            <person name="Hall N."/>
            <person name="Watson M."/>
            <person name="Adriaenssens E.M."/>
            <person name="Foster-Nyarko E."/>
            <person name="Jarju S."/>
            <person name="Secka A."/>
            <person name="Antonio M."/>
            <person name="Oren A."/>
            <person name="Chaudhuri R.R."/>
            <person name="La Ragione R."/>
            <person name="Hildebrand F."/>
            <person name="Pallen M.J."/>
        </authorList>
    </citation>
    <scope>NUCLEOTIDE SEQUENCE</scope>
    <source>
        <strain evidence="2">CHK169-2315</strain>
    </source>
</reference>
<protein>
    <submittedName>
        <fullName evidence="2">Beta-lactamase family protein</fullName>
    </submittedName>
</protein>
<evidence type="ECO:0000313" key="2">
    <source>
        <dbReference type="EMBL" id="HIV74072.1"/>
    </source>
</evidence>
<dbReference type="PANTHER" id="PTHR46825">
    <property type="entry name" value="D-ALANYL-D-ALANINE-CARBOXYPEPTIDASE/ENDOPEPTIDASE AMPH"/>
    <property type="match status" value="1"/>
</dbReference>
<name>A0A9D1PLB6_9BACI</name>
<accession>A0A9D1PLB6</accession>
<dbReference type="Gene3D" id="3.40.710.10">
    <property type="entry name" value="DD-peptidase/beta-lactamase superfamily"/>
    <property type="match status" value="1"/>
</dbReference>
<feature type="domain" description="Beta-lactamase-related" evidence="1">
    <location>
        <begin position="6"/>
        <end position="347"/>
    </location>
</feature>
<proteinExistence type="predicted"/>
<dbReference type="EMBL" id="DXHX01000045">
    <property type="protein sequence ID" value="HIV74072.1"/>
    <property type="molecule type" value="Genomic_DNA"/>
</dbReference>
<evidence type="ECO:0000313" key="3">
    <source>
        <dbReference type="Proteomes" id="UP000823937"/>
    </source>
</evidence>
<comment type="caution">
    <text evidence="2">The sequence shown here is derived from an EMBL/GenBank/DDBJ whole genome shotgun (WGS) entry which is preliminary data.</text>
</comment>
<dbReference type="PANTHER" id="PTHR46825:SF9">
    <property type="entry name" value="BETA-LACTAMASE-RELATED DOMAIN-CONTAINING PROTEIN"/>
    <property type="match status" value="1"/>
</dbReference>
<dbReference type="Pfam" id="PF00144">
    <property type="entry name" value="Beta-lactamase"/>
    <property type="match status" value="1"/>
</dbReference>